<dbReference type="NCBIfam" id="TIGR04045">
    <property type="entry name" value="MSMEG_0567_GNAT"/>
    <property type="match status" value="1"/>
</dbReference>
<keyword evidence="4" id="KW-1185">Reference proteome</keyword>
<gene>
    <name evidence="3" type="ORF">GNZ13_07150</name>
</gene>
<dbReference type="InterPro" id="IPR000182">
    <property type="entry name" value="GNAT_dom"/>
</dbReference>
<dbReference type="Proteomes" id="UP000655523">
    <property type="component" value="Unassembled WGS sequence"/>
</dbReference>
<evidence type="ECO:0000259" key="2">
    <source>
        <dbReference type="PROSITE" id="PS51186"/>
    </source>
</evidence>
<dbReference type="InterPro" id="IPR024035">
    <property type="entry name" value="MSMEG_0567_GNAT"/>
</dbReference>
<proteinExistence type="predicted"/>
<feature type="domain" description="N-acetyltransferase" evidence="2">
    <location>
        <begin position="37"/>
        <end position="180"/>
    </location>
</feature>
<reference evidence="3 4" key="1">
    <citation type="submission" date="2019-11" db="EMBL/GenBank/DDBJ databases">
        <title>Metabolism of dissolved organic matter in forest soils.</title>
        <authorList>
            <person name="Cyle K.T."/>
            <person name="Wilhelm R.C."/>
            <person name="Martinez C.E."/>
        </authorList>
    </citation>
    <scope>NUCLEOTIDE SEQUENCE [LARGE SCALE GENOMIC DNA]</scope>
    <source>
        <strain evidence="3 4">5N</strain>
    </source>
</reference>
<dbReference type="EMBL" id="WOEZ01000037">
    <property type="protein sequence ID" value="NPT54392.1"/>
    <property type="molecule type" value="Genomic_DNA"/>
</dbReference>
<name>A0A972NM91_9BURK</name>
<dbReference type="PROSITE" id="PS51186">
    <property type="entry name" value="GNAT"/>
    <property type="match status" value="1"/>
</dbReference>
<evidence type="ECO:0000256" key="1">
    <source>
        <dbReference type="SAM" id="MobiDB-lite"/>
    </source>
</evidence>
<organism evidence="3 4">
    <name type="scientific">Paraburkholderia elongata</name>
    <dbReference type="NCBI Taxonomy" id="2675747"/>
    <lineage>
        <taxon>Bacteria</taxon>
        <taxon>Pseudomonadati</taxon>
        <taxon>Pseudomonadota</taxon>
        <taxon>Betaproteobacteria</taxon>
        <taxon>Burkholderiales</taxon>
        <taxon>Burkholderiaceae</taxon>
        <taxon>Paraburkholderia</taxon>
    </lineage>
</organism>
<evidence type="ECO:0000313" key="3">
    <source>
        <dbReference type="EMBL" id="NPT54392.1"/>
    </source>
</evidence>
<evidence type="ECO:0000313" key="4">
    <source>
        <dbReference type="Proteomes" id="UP000655523"/>
    </source>
</evidence>
<dbReference type="SUPFAM" id="SSF55729">
    <property type="entry name" value="Acyl-CoA N-acyltransferases (Nat)"/>
    <property type="match status" value="1"/>
</dbReference>
<dbReference type="Gene3D" id="3.40.630.30">
    <property type="match status" value="1"/>
</dbReference>
<feature type="region of interest" description="Disordered" evidence="1">
    <location>
        <begin position="1"/>
        <end position="25"/>
    </location>
</feature>
<sequence>MPGVLGGWRNGADSHAVGPNQPRASCNSDPVMNDPLIAVWRASPANLAAHFAIRHRVFVNEQGALVFTDVDRWDADAQVVHVLAARGDSCAGTVRLYPLDAHGRWRGDRLAVLRQHRASLVGAQLVRFATATAAAQGGKLMEANVQLANVTFFERLGWCCDGNVYPYLGLPHQPMVFDLSKAGPLDWPGCPDSLTLDTPIEVNNELLCPA</sequence>
<comment type="caution">
    <text evidence="3">The sequence shown here is derived from an EMBL/GenBank/DDBJ whole genome shotgun (WGS) entry which is preliminary data.</text>
</comment>
<dbReference type="InterPro" id="IPR016181">
    <property type="entry name" value="Acyl_CoA_acyltransferase"/>
</dbReference>
<protein>
    <submittedName>
        <fullName evidence="3">GNAT family N-acetyltransferase</fullName>
    </submittedName>
</protein>
<dbReference type="GO" id="GO:0016747">
    <property type="term" value="F:acyltransferase activity, transferring groups other than amino-acyl groups"/>
    <property type="evidence" value="ECO:0007669"/>
    <property type="project" value="InterPro"/>
</dbReference>
<dbReference type="AlphaFoldDB" id="A0A972NM91"/>
<accession>A0A972NM91</accession>
<dbReference type="Pfam" id="PF00583">
    <property type="entry name" value="Acetyltransf_1"/>
    <property type="match status" value="1"/>
</dbReference>